<accession>A0A422R1G9</accession>
<dbReference type="AlphaFoldDB" id="A0A422R1G9"/>
<dbReference type="Proteomes" id="UP000238137">
    <property type="component" value="Unassembled WGS sequence"/>
</dbReference>
<evidence type="ECO:0000313" key="1">
    <source>
        <dbReference type="EMBL" id="RNF36066.1"/>
    </source>
</evidence>
<dbReference type="RefSeq" id="WP_106689589.1">
    <property type="nucleotide sequence ID" value="NZ_PXNQ02000001.1"/>
</dbReference>
<proteinExistence type="predicted"/>
<sequence length="132" mass="15031">MTDDEIIDLQLLAAQTHGAIEIEPNGFFLLHGPKSDREFLGATLTMARKTLLERAQRQMLVTDRFNEIIARRGELPSEDELQAVSNWLVDYFSRTRHGGEIEGWAARLGVTVVELGERFDELMREIPDYPSS</sequence>
<name>A0A422R1G9_9RHOB</name>
<evidence type="ECO:0000313" key="2">
    <source>
        <dbReference type="Proteomes" id="UP000238137"/>
    </source>
</evidence>
<keyword evidence="2" id="KW-1185">Reference proteome</keyword>
<dbReference type="EMBL" id="PXNQ02000001">
    <property type="protein sequence ID" value="RNF36066.1"/>
    <property type="molecule type" value="Genomic_DNA"/>
</dbReference>
<comment type="caution">
    <text evidence="1">The sequence shown here is derived from an EMBL/GenBank/DDBJ whole genome shotgun (WGS) entry which is preliminary data.</text>
</comment>
<protein>
    <submittedName>
        <fullName evidence="1">Uncharacterized protein</fullName>
    </submittedName>
</protein>
<gene>
    <name evidence="1" type="ORF">A7A09_001275</name>
</gene>
<reference evidence="1" key="1">
    <citation type="submission" date="2018-05" db="EMBL/GenBank/DDBJ databases">
        <title>Reclassification of Methylarcula marina and Methylarcula terricola as Paracoccus methylarcula sp.nov., comb.nov. and Paracoccus terricola comb.nov.</title>
        <authorList>
            <person name="Shmareva M.N."/>
            <person name="Doronina N.V."/>
            <person name="Vasilenko O.V."/>
            <person name="Tarlachkov S.V."/>
            <person name="Trotsenko Y.A."/>
        </authorList>
    </citation>
    <scope>NUCLEOTIDE SEQUENCE [LARGE SCALE GENOMIC DNA]</scope>
    <source>
        <strain evidence="1">VKM B-2159</strain>
    </source>
</reference>
<organism evidence="1 2">
    <name type="scientific">Paracoccus methylarcula</name>
    <dbReference type="NCBI Taxonomy" id="72022"/>
    <lineage>
        <taxon>Bacteria</taxon>
        <taxon>Pseudomonadati</taxon>
        <taxon>Pseudomonadota</taxon>
        <taxon>Alphaproteobacteria</taxon>
        <taxon>Rhodobacterales</taxon>
        <taxon>Paracoccaceae</taxon>
        <taxon>Paracoccus</taxon>
    </lineage>
</organism>